<dbReference type="PANTHER" id="PTHR30065">
    <property type="entry name" value="FLAGELLAR BIOSYNTHETIC PROTEIN FLIR"/>
    <property type="match status" value="1"/>
</dbReference>
<protein>
    <submittedName>
        <fullName evidence="8">Flagellar biosynthesis protein FliR</fullName>
    </submittedName>
</protein>
<evidence type="ECO:0000256" key="4">
    <source>
        <dbReference type="ARBA" id="ARBA00022692"/>
    </source>
</evidence>
<proteinExistence type="inferred from homology"/>
<keyword evidence="8" id="KW-0282">Flagellum</keyword>
<organism evidence="8 9">
    <name type="scientific">Pseudomonas syringae pv. pisi str. 1704B</name>
    <dbReference type="NCBI Taxonomy" id="629263"/>
    <lineage>
        <taxon>Bacteria</taxon>
        <taxon>Pseudomonadati</taxon>
        <taxon>Pseudomonadota</taxon>
        <taxon>Gammaproteobacteria</taxon>
        <taxon>Pseudomonadales</taxon>
        <taxon>Pseudomonadaceae</taxon>
        <taxon>Pseudomonas</taxon>
        <taxon>Pseudomonas syringae</taxon>
    </lineage>
</organism>
<reference evidence="8 9" key="1">
    <citation type="journal article" date="2011" name="PLoS Pathog.">
        <title>Dynamic evolution of pathogenicity revealed by sequencing and comparative genomics of 19 Pseudomonas syringae isolates.</title>
        <authorList>
            <person name="Baltrus D.A."/>
            <person name="Nishimura M.T."/>
            <person name="Romanchuk A."/>
            <person name="Chang J.H."/>
            <person name="Mukhtar M.S."/>
            <person name="Cherkis K."/>
            <person name="Roach J."/>
            <person name="Grant S.R."/>
            <person name="Jones C.D."/>
            <person name="Dangl J.L."/>
        </authorList>
    </citation>
    <scope>NUCLEOTIDE SEQUENCE [LARGE SCALE GENOMIC DNA]</scope>
    <source>
        <strain evidence="8 9">1704B</strain>
    </source>
</reference>
<feature type="non-terminal residue" evidence="8">
    <location>
        <position position="1"/>
    </location>
</feature>
<evidence type="ECO:0000313" key="9">
    <source>
        <dbReference type="Proteomes" id="UP000004986"/>
    </source>
</evidence>
<name>F3GQ55_PSESJ</name>
<evidence type="ECO:0000256" key="6">
    <source>
        <dbReference type="ARBA" id="ARBA00023136"/>
    </source>
</evidence>
<dbReference type="Proteomes" id="UP000004986">
    <property type="component" value="Unassembled WGS sequence"/>
</dbReference>
<dbReference type="EMBL" id="AEAI01003971">
    <property type="protein sequence ID" value="EGH49208.1"/>
    <property type="molecule type" value="Genomic_DNA"/>
</dbReference>
<feature type="transmembrane region" description="Helical" evidence="7">
    <location>
        <begin position="9"/>
        <end position="33"/>
    </location>
</feature>
<dbReference type="HOGENOM" id="CLU_3019161_0_0_6"/>
<evidence type="ECO:0000256" key="7">
    <source>
        <dbReference type="SAM" id="Phobius"/>
    </source>
</evidence>
<feature type="non-terminal residue" evidence="8">
    <location>
        <position position="55"/>
    </location>
</feature>
<evidence type="ECO:0000256" key="2">
    <source>
        <dbReference type="ARBA" id="ARBA00009772"/>
    </source>
</evidence>
<comment type="caution">
    <text evidence="8">The sequence shown here is derived from an EMBL/GenBank/DDBJ whole genome shotgun (WGS) entry which is preliminary data.</text>
</comment>
<evidence type="ECO:0000313" key="8">
    <source>
        <dbReference type="EMBL" id="EGH49208.1"/>
    </source>
</evidence>
<dbReference type="PANTHER" id="PTHR30065:SF8">
    <property type="entry name" value="FLAGELLAR BIOSYNTHETIC PROTEIN FLIR"/>
    <property type="match status" value="1"/>
</dbReference>
<dbReference type="Pfam" id="PF01311">
    <property type="entry name" value="Bac_export_1"/>
    <property type="match status" value="1"/>
</dbReference>
<keyword evidence="8" id="KW-0969">Cilium</keyword>
<comment type="similarity">
    <text evidence="2">Belongs to the FliR/MopE/SpaR family.</text>
</comment>
<dbReference type="GO" id="GO:0005886">
    <property type="term" value="C:plasma membrane"/>
    <property type="evidence" value="ECO:0007669"/>
    <property type="project" value="UniProtKB-SubCell"/>
</dbReference>
<dbReference type="GO" id="GO:0006605">
    <property type="term" value="P:protein targeting"/>
    <property type="evidence" value="ECO:0007669"/>
    <property type="project" value="InterPro"/>
</dbReference>
<dbReference type="AlphaFoldDB" id="F3GQ55"/>
<dbReference type="InterPro" id="IPR002010">
    <property type="entry name" value="T3SS_IM_R"/>
</dbReference>
<keyword evidence="9" id="KW-1185">Reference proteome</keyword>
<comment type="subcellular location">
    <subcellularLocation>
        <location evidence="1">Cell membrane</location>
        <topology evidence="1">Multi-pass membrane protein</topology>
    </subcellularLocation>
</comment>
<gene>
    <name evidence="8" type="primary">fliR</name>
    <name evidence="8" type="ORF">PSYPI_45366</name>
</gene>
<keyword evidence="4 7" id="KW-0812">Transmembrane</keyword>
<evidence type="ECO:0000256" key="3">
    <source>
        <dbReference type="ARBA" id="ARBA00022475"/>
    </source>
</evidence>
<keyword evidence="5 7" id="KW-1133">Transmembrane helix</keyword>
<keyword evidence="8" id="KW-0966">Cell projection</keyword>
<accession>F3GQ55</accession>
<keyword evidence="6 7" id="KW-0472">Membrane</keyword>
<sequence length="55" mass="5655">ALLLIGEQIIIGAGMGLSLQLFFHIFVVAGQIISTQMGMGFASMVDPTNGVSSAT</sequence>
<evidence type="ECO:0000256" key="1">
    <source>
        <dbReference type="ARBA" id="ARBA00004651"/>
    </source>
</evidence>
<keyword evidence="3" id="KW-1003">Cell membrane</keyword>
<evidence type="ECO:0000256" key="5">
    <source>
        <dbReference type="ARBA" id="ARBA00022989"/>
    </source>
</evidence>